<dbReference type="PANTHER" id="PTHR46268:SF6">
    <property type="entry name" value="UNIVERSAL STRESS PROTEIN UP12"/>
    <property type="match status" value="1"/>
</dbReference>
<organism evidence="3 4">
    <name type="scientific">Antricoccus suffuscus</name>
    <dbReference type="NCBI Taxonomy" id="1629062"/>
    <lineage>
        <taxon>Bacteria</taxon>
        <taxon>Bacillati</taxon>
        <taxon>Actinomycetota</taxon>
        <taxon>Actinomycetes</taxon>
        <taxon>Geodermatophilales</taxon>
        <taxon>Antricoccaceae</taxon>
        <taxon>Antricoccus</taxon>
    </lineage>
</organism>
<name>A0A2T1A676_9ACTN</name>
<dbReference type="InterPro" id="IPR006016">
    <property type="entry name" value="UspA"/>
</dbReference>
<gene>
    <name evidence="3" type="ORF">CLV47_101240</name>
</gene>
<dbReference type="Proteomes" id="UP000237752">
    <property type="component" value="Unassembled WGS sequence"/>
</dbReference>
<reference evidence="3 4" key="1">
    <citation type="submission" date="2018-03" db="EMBL/GenBank/DDBJ databases">
        <title>Genomic Encyclopedia of Archaeal and Bacterial Type Strains, Phase II (KMG-II): from individual species to whole genera.</title>
        <authorList>
            <person name="Goeker M."/>
        </authorList>
    </citation>
    <scope>NUCLEOTIDE SEQUENCE [LARGE SCALE GENOMIC DNA]</scope>
    <source>
        <strain evidence="3 4">DSM 100065</strain>
    </source>
</reference>
<keyword evidence="4" id="KW-1185">Reference proteome</keyword>
<proteinExistence type="inferred from homology"/>
<evidence type="ECO:0000259" key="2">
    <source>
        <dbReference type="Pfam" id="PF00582"/>
    </source>
</evidence>
<dbReference type="InterPro" id="IPR006015">
    <property type="entry name" value="Universal_stress_UspA"/>
</dbReference>
<dbReference type="PRINTS" id="PR01438">
    <property type="entry name" value="UNVRSLSTRESS"/>
</dbReference>
<evidence type="ECO:0000313" key="4">
    <source>
        <dbReference type="Proteomes" id="UP000237752"/>
    </source>
</evidence>
<dbReference type="EMBL" id="PVUE01000001">
    <property type="protein sequence ID" value="PRZ44115.1"/>
    <property type="molecule type" value="Genomic_DNA"/>
</dbReference>
<protein>
    <submittedName>
        <fullName evidence="3">Nucleotide-binding universal stress UspA family protein</fullName>
    </submittedName>
</protein>
<dbReference type="OrthoDB" id="5419113at2"/>
<dbReference type="InterPro" id="IPR014729">
    <property type="entry name" value="Rossmann-like_a/b/a_fold"/>
</dbReference>
<accession>A0A2T1A676</accession>
<sequence length="133" mass="14387">MPVVVGFVPTNEGRTALRRAVEEASLRNEKLVVISSNRGGERFTDAQAKGFDEELEKIKAELSAKSVDHEVRGLVRGNDPSEDLVEVAEEIGAKLIVIGLRRRSPVGKLLLGSNAQRILLDAKCDVLAVKADA</sequence>
<feature type="domain" description="UspA" evidence="2">
    <location>
        <begin position="3"/>
        <end position="130"/>
    </location>
</feature>
<dbReference type="CDD" id="cd00293">
    <property type="entry name" value="USP-like"/>
    <property type="match status" value="1"/>
</dbReference>
<dbReference type="PANTHER" id="PTHR46268">
    <property type="entry name" value="STRESS RESPONSE PROTEIN NHAX"/>
    <property type="match status" value="1"/>
</dbReference>
<comment type="similarity">
    <text evidence="1">Belongs to the universal stress protein A family.</text>
</comment>
<dbReference type="SUPFAM" id="SSF52402">
    <property type="entry name" value="Adenine nucleotide alpha hydrolases-like"/>
    <property type="match status" value="1"/>
</dbReference>
<dbReference type="AlphaFoldDB" id="A0A2T1A676"/>
<comment type="caution">
    <text evidence="3">The sequence shown here is derived from an EMBL/GenBank/DDBJ whole genome shotgun (WGS) entry which is preliminary data.</text>
</comment>
<evidence type="ECO:0000313" key="3">
    <source>
        <dbReference type="EMBL" id="PRZ44115.1"/>
    </source>
</evidence>
<dbReference type="Pfam" id="PF00582">
    <property type="entry name" value="Usp"/>
    <property type="match status" value="1"/>
</dbReference>
<dbReference type="RefSeq" id="WP_106347165.1">
    <property type="nucleotide sequence ID" value="NZ_PVUE01000001.1"/>
</dbReference>
<dbReference type="Gene3D" id="3.40.50.620">
    <property type="entry name" value="HUPs"/>
    <property type="match status" value="1"/>
</dbReference>
<evidence type="ECO:0000256" key="1">
    <source>
        <dbReference type="ARBA" id="ARBA00008791"/>
    </source>
</evidence>